<comment type="subcellular location">
    <subcellularLocation>
        <location evidence="1">Cell membrane</location>
        <topology evidence="1">Multi-pass membrane protein</topology>
    </subcellularLocation>
</comment>
<accession>A0A4Y4DLW6</accession>
<keyword evidence="2" id="KW-1003">Cell membrane</keyword>
<evidence type="ECO:0000256" key="3">
    <source>
        <dbReference type="ARBA" id="ARBA00022679"/>
    </source>
</evidence>
<keyword evidence="6 8" id="KW-0472">Membrane</keyword>
<feature type="transmembrane region" description="Helical" evidence="8">
    <location>
        <begin position="139"/>
        <end position="158"/>
    </location>
</feature>
<dbReference type="GO" id="GO:0016780">
    <property type="term" value="F:phosphotransferase activity, for other substituted phosphate groups"/>
    <property type="evidence" value="ECO:0007669"/>
    <property type="project" value="InterPro"/>
</dbReference>
<evidence type="ECO:0000313" key="9">
    <source>
        <dbReference type="EMBL" id="GED05607.1"/>
    </source>
</evidence>
<feature type="transmembrane region" description="Helical" evidence="8">
    <location>
        <begin position="340"/>
        <end position="359"/>
    </location>
</feature>
<comment type="cofactor">
    <cofactor evidence="7">
        <name>Mg(2+)</name>
        <dbReference type="ChEBI" id="CHEBI:18420"/>
    </cofactor>
</comment>
<dbReference type="InterPro" id="IPR000715">
    <property type="entry name" value="Glycosyl_transferase_4"/>
</dbReference>
<keyword evidence="4 8" id="KW-0812">Transmembrane</keyword>
<evidence type="ECO:0000313" key="10">
    <source>
        <dbReference type="Proteomes" id="UP000316612"/>
    </source>
</evidence>
<dbReference type="GO" id="GO:0044038">
    <property type="term" value="P:cell wall macromolecule biosynthetic process"/>
    <property type="evidence" value="ECO:0007669"/>
    <property type="project" value="TreeGrafter"/>
</dbReference>
<feature type="binding site" evidence="7">
    <location>
        <position position="157"/>
    </location>
    <ligand>
        <name>Mg(2+)</name>
        <dbReference type="ChEBI" id="CHEBI:18420"/>
    </ligand>
</feature>
<evidence type="ECO:0000256" key="6">
    <source>
        <dbReference type="ARBA" id="ARBA00023136"/>
    </source>
</evidence>
<dbReference type="RefSeq" id="WP_141362861.1">
    <property type="nucleotide sequence ID" value="NZ_BAAAJL010000007.1"/>
</dbReference>
<dbReference type="PROSITE" id="PS01348">
    <property type="entry name" value="MRAY_2"/>
    <property type="match status" value="1"/>
</dbReference>
<protein>
    <submittedName>
        <fullName evidence="9">Undecaprenyl-phosphate alpha-N-acetylglucosaminyl 1-phosphate transferase</fullName>
    </submittedName>
</protein>
<organism evidence="9 10">
    <name type="scientific">Glutamicibacter uratoxydans</name>
    <name type="common">Arthrobacter uratoxydans</name>
    <dbReference type="NCBI Taxonomy" id="43667"/>
    <lineage>
        <taxon>Bacteria</taxon>
        <taxon>Bacillati</taxon>
        <taxon>Actinomycetota</taxon>
        <taxon>Actinomycetes</taxon>
        <taxon>Micrococcales</taxon>
        <taxon>Micrococcaceae</taxon>
        <taxon>Glutamicibacter</taxon>
    </lineage>
</organism>
<keyword evidence="10" id="KW-1185">Reference proteome</keyword>
<feature type="transmembrane region" description="Helical" evidence="8">
    <location>
        <begin position="45"/>
        <end position="67"/>
    </location>
</feature>
<feature type="transmembrane region" description="Helical" evidence="8">
    <location>
        <begin position="108"/>
        <end position="127"/>
    </location>
</feature>
<dbReference type="GO" id="GO:0046872">
    <property type="term" value="F:metal ion binding"/>
    <property type="evidence" value="ECO:0007669"/>
    <property type="project" value="UniProtKB-KW"/>
</dbReference>
<evidence type="ECO:0000256" key="4">
    <source>
        <dbReference type="ARBA" id="ARBA00022692"/>
    </source>
</evidence>
<keyword evidence="7" id="KW-0460">Magnesium</keyword>
<keyword evidence="3 9" id="KW-0808">Transferase</keyword>
<dbReference type="Pfam" id="PF00953">
    <property type="entry name" value="Glycos_transf_4"/>
    <property type="match status" value="1"/>
</dbReference>
<dbReference type="GO" id="GO:0005886">
    <property type="term" value="C:plasma membrane"/>
    <property type="evidence" value="ECO:0007669"/>
    <property type="project" value="UniProtKB-SubCell"/>
</dbReference>
<reference evidence="9 10" key="1">
    <citation type="submission" date="2019-06" db="EMBL/GenBank/DDBJ databases">
        <title>Whole genome shotgun sequence of Glutamicibacter uratoxydans NBRC 15515.</title>
        <authorList>
            <person name="Hosoyama A."/>
            <person name="Uohara A."/>
            <person name="Ohji S."/>
            <person name="Ichikawa N."/>
        </authorList>
    </citation>
    <scope>NUCLEOTIDE SEQUENCE [LARGE SCALE GENOMIC DNA]</scope>
    <source>
        <strain evidence="9 10">NBRC 15515</strain>
    </source>
</reference>
<sequence length="379" mass="41223">MRSYVILIAFGFAVSYLLTPIVRSVGERYTVGQKVRARDQHKSPIVKFGGVAIIASFLAGLALASQLRFFNGIFSNPEPIIGIVLAMLLILVLGLADDLFDLRWYVKLAAQITVGLIISTHGILIQSLPVGSWEIDYKWLQILVTVFLIVLTMNAINFSDGLDGLAAGLAAIGAATFFVYSYILATHVSAEDYANVGALLCSLLLGACLGFLPHNFNPANIFMGETGVLAIGLVLSVSAIAVTGDVRGLEAQRFRNIPAYMPMLLPMVIVFLPVLDLVLSVFRRLANKRSPFSPDAKHIHHKMLAQGHSVRRAVILLYIWAGTIAVTVVSIAFIPVELVWPIAVLVFFGVALATWKPLVVERWSALRVKFGKKSSGKLP</sequence>
<dbReference type="AlphaFoldDB" id="A0A4Y4DLW6"/>
<feature type="transmembrane region" description="Helical" evidence="8">
    <location>
        <begin position="79"/>
        <end position="96"/>
    </location>
</feature>
<dbReference type="Proteomes" id="UP000316612">
    <property type="component" value="Unassembled WGS sequence"/>
</dbReference>
<proteinExistence type="predicted"/>
<evidence type="ECO:0000256" key="8">
    <source>
        <dbReference type="SAM" id="Phobius"/>
    </source>
</evidence>
<dbReference type="OrthoDB" id="9783652at2"/>
<dbReference type="CDD" id="cd06853">
    <property type="entry name" value="GT_WecA_like"/>
    <property type="match status" value="1"/>
</dbReference>
<gene>
    <name evidence="9" type="ORF">AUR04nite_11390</name>
</gene>
<feature type="transmembrane region" description="Helical" evidence="8">
    <location>
        <begin position="165"/>
        <end position="187"/>
    </location>
</feature>
<dbReference type="GO" id="GO:0009103">
    <property type="term" value="P:lipopolysaccharide biosynthetic process"/>
    <property type="evidence" value="ECO:0007669"/>
    <property type="project" value="TreeGrafter"/>
</dbReference>
<evidence type="ECO:0000256" key="2">
    <source>
        <dbReference type="ARBA" id="ARBA00022475"/>
    </source>
</evidence>
<evidence type="ECO:0000256" key="7">
    <source>
        <dbReference type="PIRSR" id="PIRSR600715-1"/>
    </source>
</evidence>
<feature type="transmembrane region" description="Helical" evidence="8">
    <location>
        <begin position="313"/>
        <end position="334"/>
    </location>
</feature>
<comment type="caution">
    <text evidence="9">The sequence shown here is derived from an EMBL/GenBank/DDBJ whole genome shotgun (WGS) entry which is preliminary data.</text>
</comment>
<feature type="transmembrane region" description="Helical" evidence="8">
    <location>
        <begin position="6"/>
        <end position="25"/>
    </location>
</feature>
<dbReference type="EMBL" id="BJNY01000006">
    <property type="protein sequence ID" value="GED05607.1"/>
    <property type="molecule type" value="Genomic_DNA"/>
</dbReference>
<evidence type="ECO:0000256" key="5">
    <source>
        <dbReference type="ARBA" id="ARBA00022989"/>
    </source>
</evidence>
<dbReference type="GO" id="GO:0071555">
    <property type="term" value="P:cell wall organization"/>
    <property type="evidence" value="ECO:0007669"/>
    <property type="project" value="TreeGrafter"/>
</dbReference>
<dbReference type="InterPro" id="IPR018480">
    <property type="entry name" value="PNAcMuramoyl-5peptid_Trfase_CS"/>
</dbReference>
<name>A0A4Y4DLW6_GLUUR</name>
<feature type="transmembrane region" description="Helical" evidence="8">
    <location>
        <begin position="263"/>
        <end position="282"/>
    </location>
</feature>
<keyword evidence="5 8" id="KW-1133">Transmembrane helix</keyword>
<dbReference type="PANTHER" id="PTHR22926:SF3">
    <property type="entry name" value="UNDECAPRENYL-PHOSPHATE ALPHA-N-ACETYLGLUCOSAMINYL 1-PHOSPHATE TRANSFERASE"/>
    <property type="match status" value="1"/>
</dbReference>
<feature type="transmembrane region" description="Helical" evidence="8">
    <location>
        <begin position="193"/>
        <end position="212"/>
    </location>
</feature>
<dbReference type="PANTHER" id="PTHR22926">
    <property type="entry name" value="PHOSPHO-N-ACETYLMURAMOYL-PENTAPEPTIDE-TRANSFERASE"/>
    <property type="match status" value="1"/>
</dbReference>
<keyword evidence="7" id="KW-0479">Metal-binding</keyword>
<feature type="transmembrane region" description="Helical" evidence="8">
    <location>
        <begin position="219"/>
        <end position="243"/>
    </location>
</feature>
<evidence type="ECO:0000256" key="1">
    <source>
        <dbReference type="ARBA" id="ARBA00004651"/>
    </source>
</evidence>